<dbReference type="InterPro" id="IPR000914">
    <property type="entry name" value="SBP_5_dom"/>
</dbReference>
<comment type="caution">
    <text evidence="5">The sequence shown here is derived from an EMBL/GenBank/DDBJ whole genome shotgun (WGS) entry which is preliminary data.</text>
</comment>
<evidence type="ECO:0000256" key="2">
    <source>
        <dbReference type="ARBA" id="ARBA00022448"/>
    </source>
</evidence>
<accession>A0A0C1YGI8</accession>
<dbReference type="GO" id="GO:1904680">
    <property type="term" value="F:peptide transmembrane transporter activity"/>
    <property type="evidence" value="ECO:0007669"/>
    <property type="project" value="TreeGrafter"/>
</dbReference>
<dbReference type="GO" id="GO:0043190">
    <property type="term" value="C:ATP-binding cassette (ABC) transporter complex"/>
    <property type="evidence" value="ECO:0007669"/>
    <property type="project" value="InterPro"/>
</dbReference>
<reference evidence="5" key="3">
    <citation type="submission" date="2020-02" db="EMBL/GenBank/DDBJ databases">
        <authorList>
            <person name="Sarangi A.N."/>
            <person name="Ghosh S."/>
            <person name="Mukherjee M."/>
            <person name="Tripathy S."/>
        </authorList>
    </citation>
    <scope>NUCLEOTIDE SEQUENCE</scope>
    <source>
        <strain evidence="5">BDU141951</strain>
    </source>
</reference>
<dbReference type="PIRSF" id="PIRSF002741">
    <property type="entry name" value="MppA"/>
    <property type="match status" value="1"/>
</dbReference>
<reference evidence="5" key="1">
    <citation type="submission" date="2014-11" db="EMBL/GenBank/DDBJ databases">
        <authorList>
            <person name="Malar M.C."/>
            <person name="Sen D."/>
            <person name="Tripathy S."/>
        </authorList>
    </citation>
    <scope>NUCLEOTIDE SEQUENCE</scope>
    <source>
        <strain evidence="5">BDU141951</strain>
    </source>
</reference>
<dbReference type="EMBL" id="JTHE02000003">
    <property type="protein sequence ID" value="NEV67899.1"/>
    <property type="molecule type" value="Genomic_DNA"/>
</dbReference>
<dbReference type="GO" id="GO:0015833">
    <property type="term" value="P:peptide transport"/>
    <property type="evidence" value="ECO:0007669"/>
    <property type="project" value="TreeGrafter"/>
</dbReference>
<evidence type="ECO:0000313" key="5">
    <source>
        <dbReference type="EMBL" id="NEV67899.1"/>
    </source>
</evidence>
<gene>
    <name evidence="5" type="ORF">QQ91_012320</name>
</gene>
<organism evidence="5">
    <name type="scientific">Lyngbya confervoides BDU141951</name>
    <dbReference type="NCBI Taxonomy" id="1574623"/>
    <lineage>
        <taxon>Bacteria</taxon>
        <taxon>Bacillati</taxon>
        <taxon>Cyanobacteriota</taxon>
        <taxon>Cyanophyceae</taxon>
        <taxon>Oscillatoriophycideae</taxon>
        <taxon>Oscillatoriales</taxon>
        <taxon>Microcoleaceae</taxon>
        <taxon>Lyngbya</taxon>
    </lineage>
</organism>
<dbReference type="GO" id="GO:0042597">
    <property type="term" value="C:periplasmic space"/>
    <property type="evidence" value="ECO:0007669"/>
    <property type="project" value="UniProtKB-ARBA"/>
</dbReference>
<reference evidence="5" key="2">
    <citation type="journal article" date="2015" name="Genome Announc.">
        <title>Draft Genome Sequence of Filamentous Marine Cyanobacterium Lyngbya confervoides Strain BDU141951.</title>
        <authorList>
            <person name="Chandrababunaidu M.M."/>
            <person name="Sen D."/>
            <person name="Tripathy S."/>
        </authorList>
    </citation>
    <scope>NUCLEOTIDE SEQUENCE</scope>
    <source>
        <strain evidence="5">BDU141951</strain>
    </source>
</reference>
<keyword evidence="2" id="KW-0813">Transport</keyword>
<evidence type="ECO:0000256" key="1">
    <source>
        <dbReference type="ARBA" id="ARBA00005695"/>
    </source>
</evidence>
<comment type="similarity">
    <text evidence="1">Belongs to the bacterial solute-binding protein 5 family.</text>
</comment>
<name>A0A0C1YGI8_9CYAN</name>
<dbReference type="CDD" id="cd08513">
    <property type="entry name" value="PBP2_thermophilic_Hb8_like"/>
    <property type="match status" value="1"/>
</dbReference>
<evidence type="ECO:0000259" key="4">
    <source>
        <dbReference type="Pfam" id="PF00496"/>
    </source>
</evidence>
<dbReference type="PANTHER" id="PTHR30290">
    <property type="entry name" value="PERIPLASMIC BINDING COMPONENT OF ABC TRANSPORTER"/>
    <property type="match status" value="1"/>
</dbReference>
<dbReference type="Pfam" id="PF00496">
    <property type="entry name" value="SBP_bac_5"/>
    <property type="match status" value="1"/>
</dbReference>
<evidence type="ECO:0000256" key="3">
    <source>
        <dbReference type="ARBA" id="ARBA00022729"/>
    </source>
</evidence>
<dbReference type="SUPFAM" id="SSF53850">
    <property type="entry name" value="Periplasmic binding protein-like II"/>
    <property type="match status" value="1"/>
</dbReference>
<dbReference type="AlphaFoldDB" id="A0A0C1YGI8"/>
<feature type="domain" description="Solute-binding protein family 5" evidence="4">
    <location>
        <begin position="92"/>
        <end position="491"/>
    </location>
</feature>
<dbReference type="Gene3D" id="3.40.190.10">
    <property type="entry name" value="Periplasmic binding protein-like II"/>
    <property type="match status" value="1"/>
</dbReference>
<proteinExistence type="inferred from homology"/>
<dbReference type="PROSITE" id="PS51257">
    <property type="entry name" value="PROKAR_LIPOPROTEIN"/>
    <property type="match status" value="1"/>
</dbReference>
<dbReference type="InterPro" id="IPR039424">
    <property type="entry name" value="SBP_5"/>
</dbReference>
<dbReference type="PANTHER" id="PTHR30290:SF65">
    <property type="entry name" value="MONOACYL PHOSPHATIDYLINOSITOL TETRAMANNOSIDE-BINDING PROTEIN LPQW-RELATED"/>
    <property type="match status" value="1"/>
</dbReference>
<protein>
    <submittedName>
        <fullName evidence="5">Peptide ABC transporter substrate-binding protein</fullName>
    </submittedName>
</protein>
<keyword evidence="3" id="KW-0732">Signal</keyword>
<dbReference type="FunFam" id="3.10.105.10:FF:000006">
    <property type="entry name" value="Peptide ABC transporter substrate-binding protein"/>
    <property type="match status" value="1"/>
</dbReference>
<dbReference type="InterPro" id="IPR030678">
    <property type="entry name" value="Peptide/Ni-bd"/>
</dbReference>
<sequence length="589" mass="64235">MTEQRRYLAGMTVGCVLLGATIAGGCSQSPIADTGEQAETASVAQRDRNTLRLLYSRVPVTLNPHLATGIQDFEAGRIVLEPLATANKRGELVPILAAEIPSEENEGVAADGRSVTWQLQPDVVWSDGEPLTAEDVVFTFEFVSNPQVRAATAQYYEGVESVEALDEQTVKINFTDVTAAWQIPFTGQTGVILPKHIFESANGAEARDAEANLAPIGTGPYQVSDSQPGSISFVPNPNYRGETPAFKRVEFVGGLAPYAAAREVLSTGEADFAHNLQVEVELLKDLQQDGQGVVDTVFGGLVERIMLNPTDPFAETEAGERSSLQAPHPFLSDVRVRQAIAYAIDRDTIAEELYGFTGRPTAQLLVAPRPFASPGTVPYEYDPERAAELLDAAGWTDTDGDGVRDRDGQAMEVVFQTSVNPVRQKTQTLVAESLEELGIDVDIKRVRVDDFFSGDPEQTNSINHFYADMQAYTTGNDHPDPTIYLGWWTCDQIATQANQWQKPNNARYCNPEYDALFATAKQELTLEKRAALFQELDALLAEDVAVIPIVHRAIANGVSKTLTGVDPTPWDASTWNIGDWQRQTPESGS</sequence>
<dbReference type="Gene3D" id="3.10.105.10">
    <property type="entry name" value="Dipeptide-binding Protein, Domain 3"/>
    <property type="match status" value="1"/>
</dbReference>